<feature type="domain" description="CXC" evidence="9">
    <location>
        <begin position="652"/>
        <end position="761"/>
    </location>
</feature>
<dbReference type="GO" id="GO:0005634">
    <property type="term" value="C:nucleus"/>
    <property type="evidence" value="ECO:0007669"/>
    <property type="project" value="TreeGrafter"/>
</dbReference>
<dbReference type="InterPro" id="IPR048358">
    <property type="entry name" value="EZH1/2_MCSS"/>
</dbReference>
<keyword evidence="11" id="KW-1185">Reference proteome</keyword>
<evidence type="ECO:0000259" key="9">
    <source>
        <dbReference type="PROSITE" id="PS51633"/>
    </source>
</evidence>
<evidence type="ECO:0000256" key="2">
    <source>
        <dbReference type="ARBA" id="ARBA00022679"/>
    </source>
</evidence>
<dbReference type="PANTHER" id="PTHR45747">
    <property type="entry name" value="HISTONE-LYSINE N-METHYLTRANSFERASE E(Z)"/>
    <property type="match status" value="1"/>
</dbReference>
<dbReference type="InterPro" id="IPR045318">
    <property type="entry name" value="EZH1/2-like"/>
</dbReference>
<dbReference type="InterPro" id="IPR001214">
    <property type="entry name" value="SET_dom"/>
</dbReference>
<feature type="compositionally biased region" description="Low complexity" evidence="7">
    <location>
        <begin position="130"/>
        <end position="140"/>
    </location>
</feature>
<dbReference type="PROSITE" id="PS51633">
    <property type="entry name" value="CXC"/>
    <property type="match status" value="1"/>
</dbReference>
<evidence type="ECO:0000256" key="5">
    <source>
        <dbReference type="ARBA" id="ARBA00023163"/>
    </source>
</evidence>
<dbReference type="Proteomes" id="UP001301350">
    <property type="component" value="Unassembled WGS sequence"/>
</dbReference>
<evidence type="ECO:0000256" key="1">
    <source>
        <dbReference type="ARBA" id="ARBA00022603"/>
    </source>
</evidence>
<dbReference type="AlphaFoldDB" id="A0AAV9IXR5"/>
<organism evidence="10 11">
    <name type="scientific">Cyanidium caldarium</name>
    <name type="common">Red alga</name>
    <dbReference type="NCBI Taxonomy" id="2771"/>
    <lineage>
        <taxon>Eukaryota</taxon>
        <taxon>Rhodophyta</taxon>
        <taxon>Bangiophyceae</taxon>
        <taxon>Cyanidiales</taxon>
        <taxon>Cyanidiaceae</taxon>
        <taxon>Cyanidium</taxon>
    </lineage>
</organism>
<dbReference type="Pfam" id="PF00856">
    <property type="entry name" value="SET"/>
    <property type="match status" value="1"/>
</dbReference>
<evidence type="ECO:0000259" key="8">
    <source>
        <dbReference type="PROSITE" id="PS50280"/>
    </source>
</evidence>
<feature type="compositionally biased region" description="Polar residues" evidence="7">
    <location>
        <begin position="310"/>
        <end position="321"/>
    </location>
</feature>
<dbReference type="Gene3D" id="2.170.270.10">
    <property type="entry name" value="SET domain"/>
    <property type="match status" value="1"/>
</dbReference>
<dbReference type="EMBL" id="JANCYW010000010">
    <property type="protein sequence ID" value="KAK4536876.1"/>
    <property type="molecule type" value="Genomic_DNA"/>
</dbReference>
<feature type="region of interest" description="Disordered" evidence="7">
    <location>
        <begin position="295"/>
        <end position="322"/>
    </location>
</feature>
<dbReference type="Pfam" id="PF21358">
    <property type="entry name" value="Ezh2_MCSS"/>
    <property type="match status" value="1"/>
</dbReference>
<reference evidence="10 11" key="1">
    <citation type="submission" date="2022-07" db="EMBL/GenBank/DDBJ databases">
        <title>Genome-wide signatures of adaptation to extreme environments.</title>
        <authorList>
            <person name="Cho C.H."/>
            <person name="Yoon H.S."/>
        </authorList>
    </citation>
    <scope>NUCLEOTIDE SEQUENCE [LARGE SCALE GENOMIC DNA]</scope>
    <source>
        <strain evidence="10 11">DBV 063 E5</strain>
    </source>
</reference>
<keyword evidence="3" id="KW-0949">S-adenosyl-L-methionine</keyword>
<dbReference type="InterPro" id="IPR046341">
    <property type="entry name" value="SET_dom_sf"/>
</dbReference>
<feature type="region of interest" description="Disordered" evidence="7">
    <location>
        <begin position="88"/>
        <end position="156"/>
    </location>
</feature>
<keyword evidence="1" id="KW-0489">Methyltransferase</keyword>
<dbReference type="SUPFAM" id="SSF82199">
    <property type="entry name" value="SET domain"/>
    <property type="match status" value="1"/>
</dbReference>
<dbReference type="GO" id="GO:0032259">
    <property type="term" value="P:methylation"/>
    <property type="evidence" value="ECO:0007669"/>
    <property type="project" value="UniProtKB-KW"/>
</dbReference>
<protein>
    <submittedName>
        <fullName evidence="10">Uncharacterized protein</fullName>
    </submittedName>
</protein>
<feature type="region of interest" description="Disordered" evidence="7">
    <location>
        <begin position="595"/>
        <end position="642"/>
    </location>
</feature>
<dbReference type="SMART" id="SM00317">
    <property type="entry name" value="SET"/>
    <property type="match status" value="1"/>
</dbReference>
<dbReference type="GO" id="GO:0003682">
    <property type="term" value="F:chromatin binding"/>
    <property type="evidence" value="ECO:0007669"/>
    <property type="project" value="TreeGrafter"/>
</dbReference>
<evidence type="ECO:0000313" key="11">
    <source>
        <dbReference type="Proteomes" id="UP001301350"/>
    </source>
</evidence>
<accession>A0AAV9IXR5</accession>
<proteinExistence type="predicted"/>
<keyword evidence="4" id="KW-0805">Transcription regulation</keyword>
<evidence type="ECO:0000313" key="10">
    <source>
        <dbReference type="EMBL" id="KAK4536876.1"/>
    </source>
</evidence>
<gene>
    <name evidence="10" type="ORF">CDCA_CDCA10G2902</name>
</gene>
<sequence>MTAEKPGIPDLARIPRSPLRHAEQPDLGNSAAAAAQVEGGQCAGAPPADTRVSVETQATGLCGKQLNSSTRLGAEGVEVEVGVDLTVSPSVPSRKRPGSAVDDIASAGEATSPNGWDGVGDCRSTPADPPASSVDSDPAPRTTSTASCKRMKAPAGTAATVTQMQSWLQRTRAAYRDGLRSRVEHIVRQNRAMLQQRSDHAACWPPLQPRLRDADGADADTTALRGTGGVEAFRCKRINMPAVEHIPPCTAYVPLKASFPALDANADQMFMPYVGDSERDTRSLVKLLHSMEEIERMEQSTEEDSEPAAPTTTASHQSLSETADHNARFHSAEDIYFPSKASFRALSVEAERRYTRLLRTQQRDAYVVRAFLREFGDDDEAARTLLLRGSRLRPEAFEWYRGRVRKEESAMRAGDAVARNVEERVGELLTSDTMTTLFCRRCYCFDCGLHGIHHPLPTVAVPDLSVRWIGDIAATPCGAQCFARWLPEVSAAMTAPDLERLLARWARSAAVAEPVWSDNERRLLRIGHELYGGDFCRIAAGLVRSRSCQACAAQTAEWRGAAWAAEVHALHQQQLAAREAINNRQQVYWRRCNKSPMVRPRTGPPDAITAASNGDATLSTHRRPVGRRPPALSGDRTGDIAVENDSPAKARADNTAGTADGTAMALSPYRPCHHDGACTTKNCSCLGAGKLCEKYCACHCARTGESCAYRFQGCRCRGGCHTRKCPCYAAARECDPDGCTLCCAGGGVEAEDAARPCENMPLQRSTQQRLLLGKSDVHGWGVFARDAIPRGTFIAEYCGELVSQYEAERRGRLHDSTTGVSYLFDLDAELCLDAHRKGKKSKYINHSRTAPQRNCQVRSRVVGGDRRVSVFADRDIAAGEELFFDYGYSRGGSAPAWAFNT</sequence>
<feature type="compositionally biased region" description="Polar residues" evidence="7">
    <location>
        <begin position="610"/>
        <end position="619"/>
    </location>
</feature>
<feature type="region of interest" description="Disordered" evidence="7">
    <location>
        <begin position="1"/>
        <end position="51"/>
    </location>
</feature>
<evidence type="ECO:0000256" key="4">
    <source>
        <dbReference type="ARBA" id="ARBA00023015"/>
    </source>
</evidence>
<evidence type="ECO:0000256" key="6">
    <source>
        <dbReference type="ARBA" id="ARBA00048568"/>
    </source>
</evidence>
<feature type="domain" description="SET" evidence="8">
    <location>
        <begin position="768"/>
        <end position="887"/>
    </location>
</feature>
<dbReference type="GO" id="GO:0031507">
    <property type="term" value="P:heterochromatin formation"/>
    <property type="evidence" value="ECO:0007669"/>
    <property type="project" value="TreeGrafter"/>
</dbReference>
<dbReference type="InterPro" id="IPR041355">
    <property type="entry name" value="Pre-SET_CXC"/>
</dbReference>
<name>A0AAV9IXR5_CYACA</name>
<evidence type="ECO:0000256" key="3">
    <source>
        <dbReference type="ARBA" id="ARBA00022691"/>
    </source>
</evidence>
<dbReference type="InterPro" id="IPR026489">
    <property type="entry name" value="CXC_dom"/>
</dbReference>
<keyword evidence="5" id="KW-0804">Transcription</keyword>
<comment type="caution">
    <text evidence="10">The sequence shown here is derived from an EMBL/GenBank/DDBJ whole genome shotgun (WGS) entry which is preliminary data.</text>
</comment>
<evidence type="ECO:0000256" key="7">
    <source>
        <dbReference type="SAM" id="MobiDB-lite"/>
    </source>
</evidence>
<dbReference type="PANTHER" id="PTHR45747:SF4">
    <property type="entry name" value="HISTONE-LYSINE N-METHYLTRANSFERASE E(Z)"/>
    <property type="match status" value="1"/>
</dbReference>
<keyword evidence="2" id="KW-0808">Transferase</keyword>
<dbReference type="GO" id="GO:0140951">
    <property type="term" value="F:histone H3K27 trimethyltransferase activity"/>
    <property type="evidence" value="ECO:0007669"/>
    <property type="project" value="UniProtKB-EC"/>
</dbReference>
<dbReference type="PROSITE" id="PS50280">
    <property type="entry name" value="SET"/>
    <property type="match status" value="1"/>
</dbReference>
<dbReference type="Pfam" id="PF18264">
    <property type="entry name" value="preSET_CXC"/>
    <property type="match status" value="1"/>
</dbReference>
<comment type="catalytic activity">
    <reaction evidence="6">
        <text>L-lysyl(27)-[histone H3] + 3 S-adenosyl-L-methionine = N(6),N(6),N(6)-trimethyl-L-lysyl(27)-[histone H3] + 3 S-adenosyl-L-homocysteine + 3 H(+)</text>
        <dbReference type="Rhea" id="RHEA:60292"/>
        <dbReference type="Rhea" id="RHEA-COMP:15535"/>
        <dbReference type="Rhea" id="RHEA-COMP:15548"/>
        <dbReference type="ChEBI" id="CHEBI:15378"/>
        <dbReference type="ChEBI" id="CHEBI:29969"/>
        <dbReference type="ChEBI" id="CHEBI:57856"/>
        <dbReference type="ChEBI" id="CHEBI:59789"/>
        <dbReference type="ChEBI" id="CHEBI:61961"/>
        <dbReference type="EC" id="2.1.1.356"/>
    </reaction>
</comment>